<evidence type="ECO:0000313" key="2">
    <source>
        <dbReference type="Proteomes" id="UP000289440"/>
    </source>
</evidence>
<dbReference type="RefSeq" id="WP_129720191.1">
    <property type="nucleotide sequence ID" value="NZ_LR214951.1"/>
</dbReference>
<accession>A0A449A6I3</accession>
<dbReference type="KEGG" id="mnu:NCTC10166_00813"/>
<dbReference type="OrthoDB" id="403871at2"/>
<evidence type="ECO:0000313" key="1">
    <source>
        <dbReference type="EMBL" id="VEU59827.1"/>
    </source>
</evidence>
<dbReference type="AlphaFoldDB" id="A0A449A6I3"/>
<dbReference type="Proteomes" id="UP000289440">
    <property type="component" value="Chromosome"/>
</dbReference>
<dbReference type="EMBL" id="LR214951">
    <property type="protein sequence ID" value="VEU59827.1"/>
    <property type="molecule type" value="Genomic_DNA"/>
</dbReference>
<gene>
    <name evidence="1" type="ORF">NCTC10166_00813</name>
</gene>
<protein>
    <submittedName>
        <fullName evidence="1">Uncharacterized protein</fullName>
    </submittedName>
</protein>
<reference evidence="1 2" key="1">
    <citation type="submission" date="2019-01" db="EMBL/GenBank/DDBJ databases">
        <authorList>
            <consortium name="Pathogen Informatics"/>
        </authorList>
    </citation>
    <scope>NUCLEOTIDE SEQUENCE [LARGE SCALE GENOMIC DNA]</scope>
    <source>
        <strain evidence="1 2">NCTC10166</strain>
    </source>
</reference>
<name>A0A449A6I3_9BACT</name>
<sequence length="136" mass="15720">MKINNLISKLEKEIKTHKIKWDKLLIFKFFQSTPQGAVFQNKILNYIKNNTKNGFLLISKFTKKKWNLNFLTQINLVKKINQKIVSISNKVGTKKVALLATAWASPIGTIINILDYIVTAASFVNDLYYFHITNEK</sequence>
<organism evidence="1 2">
    <name type="scientific">Mesomycoplasma neurolyticum</name>
    <dbReference type="NCBI Taxonomy" id="2120"/>
    <lineage>
        <taxon>Bacteria</taxon>
        <taxon>Bacillati</taxon>
        <taxon>Mycoplasmatota</taxon>
        <taxon>Mycoplasmoidales</taxon>
        <taxon>Metamycoplasmataceae</taxon>
        <taxon>Mesomycoplasma</taxon>
    </lineage>
</organism>
<proteinExistence type="predicted"/>
<keyword evidence="2" id="KW-1185">Reference proteome</keyword>